<evidence type="ECO:0000313" key="3">
    <source>
        <dbReference type="Proteomes" id="UP000001542"/>
    </source>
</evidence>
<dbReference type="AlphaFoldDB" id="A2FPC6"/>
<dbReference type="InParanoid" id="A2FPC6"/>
<evidence type="ECO:0000313" key="2">
    <source>
        <dbReference type="EMBL" id="EAX93239.1"/>
    </source>
</evidence>
<name>A2FPC6_TRIV3</name>
<keyword evidence="1" id="KW-0812">Transmembrane</keyword>
<dbReference type="KEGG" id="tva:4750957"/>
<dbReference type="VEuPathDB" id="TrichDB:TVAGG3_0497890"/>
<dbReference type="EMBL" id="DS113923">
    <property type="protein sequence ID" value="EAX93239.1"/>
    <property type="molecule type" value="Genomic_DNA"/>
</dbReference>
<sequence length="397" mass="46930">MFKSWEDEAKKVFGDIDFLYNENIVNDTKNAAKQNNCKLCNITRIDENSDSTSDDLVIGFLFNRFYVNVLTFVRTLRSSNGKCGILFFCDRDYIEHINPRELEELTNCGVRWLVAPKIDTNLIKEPNLIRRLIEFLFLKQYKDHFNRILILDVADSIFQKDPFSKNLPKNKLVFSIEKVQFMNHDWAMNRMKKTDYRNFDQHFWEFKFIINGGLIYGPIKDVYNFYVQMMRPSLVFQPFCCDQSIMAMTYYYGLYTNVFIDYKSTNFISAAYSAFEEMPRKDTYIHEIQSKNAPAVIHQYDRICQVSRYLKDYCPAIGSFQTLPYGRENYFMQLCGNNFSRNNPPIFRPPNLPVFYISIAIITSTTTIVLLCMFQLIQSVFMKRLNKKIFHSVQIPN</sequence>
<feature type="transmembrane region" description="Helical" evidence="1">
    <location>
        <begin position="354"/>
        <end position="377"/>
    </location>
</feature>
<dbReference type="RefSeq" id="XP_001306169.1">
    <property type="nucleotide sequence ID" value="XM_001306168.1"/>
</dbReference>
<protein>
    <recommendedName>
        <fullName evidence="4">Nucleotide-diphospho-sugar transferase domain-containing protein</fullName>
    </recommendedName>
</protein>
<keyword evidence="1" id="KW-0472">Membrane</keyword>
<gene>
    <name evidence="2" type="ORF">TVAG_156030</name>
</gene>
<dbReference type="Proteomes" id="UP000001542">
    <property type="component" value="Unassembled WGS sequence"/>
</dbReference>
<reference evidence="2" key="2">
    <citation type="journal article" date="2007" name="Science">
        <title>Draft genome sequence of the sexually transmitted pathogen Trichomonas vaginalis.</title>
        <authorList>
            <person name="Carlton J.M."/>
            <person name="Hirt R.P."/>
            <person name="Silva J.C."/>
            <person name="Delcher A.L."/>
            <person name="Schatz M."/>
            <person name="Zhao Q."/>
            <person name="Wortman J.R."/>
            <person name="Bidwell S.L."/>
            <person name="Alsmark U.C.M."/>
            <person name="Besteiro S."/>
            <person name="Sicheritz-Ponten T."/>
            <person name="Noel C.J."/>
            <person name="Dacks J.B."/>
            <person name="Foster P.G."/>
            <person name="Simillion C."/>
            <person name="Van de Peer Y."/>
            <person name="Miranda-Saavedra D."/>
            <person name="Barton G.J."/>
            <person name="Westrop G.D."/>
            <person name="Mueller S."/>
            <person name="Dessi D."/>
            <person name="Fiori P.L."/>
            <person name="Ren Q."/>
            <person name="Paulsen I."/>
            <person name="Zhang H."/>
            <person name="Bastida-Corcuera F.D."/>
            <person name="Simoes-Barbosa A."/>
            <person name="Brown M.T."/>
            <person name="Hayes R.D."/>
            <person name="Mukherjee M."/>
            <person name="Okumura C.Y."/>
            <person name="Schneider R."/>
            <person name="Smith A.J."/>
            <person name="Vanacova S."/>
            <person name="Villalvazo M."/>
            <person name="Haas B.J."/>
            <person name="Pertea M."/>
            <person name="Feldblyum T.V."/>
            <person name="Utterback T.R."/>
            <person name="Shu C.L."/>
            <person name="Osoegawa K."/>
            <person name="de Jong P.J."/>
            <person name="Hrdy I."/>
            <person name="Horvathova L."/>
            <person name="Zubacova Z."/>
            <person name="Dolezal P."/>
            <person name="Malik S.B."/>
            <person name="Logsdon J.M. Jr."/>
            <person name="Henze K."/>
            <person name="Gupta A."/>
            <person name="Wang C.C."/>
            <person name="Dunne R.L."/>
            <person name="Upcroft J.A."/>
            <person name="Upcroft P."/>
            <person name="White O."/>
            <person name="Salzberg S.L."/>
            <person name="Tang P."/>
            <person name="Chiu C.-H."/>
            <person name="Lee Y.-S."/>
            <person name="Embley T.M."/>
            <person name="Coombs G.H."/>
            <person name="Mottram J.C."/>
            <person name="Tachezy J."/>
            <person name="Fraser-Liggett C.M."/>
            <person name="Johnson P.J."/>
        </authorList>
    </citation>
    <scope>NUCLEOTIDE SEQUENCE [LARGE SCALE GENOMIC DNA]</scope>
    <source>
        <strain evidence="2">G3</strain>
    </source>
</reference>
<dbReference type="VEuPathDB" id="TrichDB:TVAG_156030"/>
<reference evidence="2" key="1">
    <citation type="submission" date="2006-10" db="EMBL/GenBank/DDBJ databases">
        <authorList>
            <person name="Amadeo P."/>
            <person name="Zhao Q."/>
            <person name="Wortman J."/>
            <person name="Fraser-Liggett C."/>
            <person name="Carlton J."/>
        </authorList>
    </citation>
    <scope>NUCLEOTIDE SEQUENCE</scope>
    <source>
        <strain evidence="2">G3</strain>
    </source>
</reference>
<evidence type="ECO:0008006" key="4">
    <source>
        <dbReference type="Google" id="ProtNLM"/>
    </source>
</evidence>
<organism evidence="2 3">
    <name type="scientific">Trichomonas vaginalis (strain ATCC PRA-98 / G3)</name>
    <dbReference type="NCBI Taxonomy" id="412133"/>
    <lineage>
        <taxon>Eukaryota</taxon>
        <taxon>Metamonada</taxon>
        <taxon>Parabasalia</taxon>
        <taxon>Trichomonadida</taxon>
        <taxon>Trichomonadidae</taxon>
        <taxon>Trichomonas</taxon>
    </lineage>
</organism>
<proteinExistence type="predicted"/>
<keyword evidence="1" id="KW-1133">Transmembrane helix</keyword>
<accession>A2FPC6</accession>
<keyword evidence="3" id="KW-1185">Reference proteome</keyword>
<dbReference type="OrthoDB" id="413746at2759"/>
<evidence type="ECO:0000256" key="1">
    <source>
        <dbReference type="SAM" id="Phobius"/>
    </source>
</evidence>